<dbReference type="NCBIfam" id="TIGR01640">
    <property type="entry name" value="F_box_assoc_1"/>
    <property type="match status" value="1"/>
</dbReference>
<reference evidence="2" key="1">
    <citation type="submission" date="2022-02" db="EMBL/GenBank/DDBJ databases">
        <authorList>
            <person name="Henning P.M."/>
            <person name="McCubbin A.G."/>
            <person name="Shore J.S."/>
        </authorList>
    </citation>
    <scope>NUCLEOTIDE SEQUENCE</scope>
    <source>
        <strain evidence="2">F60SS</strain>
        <tissue evidence="2">Leaves</tissue>
    </source>
</reference>
<dbReference type="Pfam" id="PF07734">
    <property type="entry name" value="FBA_1"/>
    <property type="match status" value="1"/>
</dbReference>
<evidence type="ECO:0000259" key="1">
    <source>
        <dbReference type="SMART" id="SM00256"/>
    </source>
</evidence>
<dbReference type="SMART" id="SM00256">
    <property type="entry name" value="FBOX"/>
    <property type="match status" value="1"/>
</dbReference>
<dbReference type="OrthoDB" id="1054694at2759"/>
<dbReference type="InterPro" id="IPR001810">
    <property type="entry name" value="F-box_dom"/>
</dbReference>
<dbReference type="Proteomes" id="UP001141552">
    <property type="component" value="Unassembled WGS sequence"/>
</dbReference>
<keyword evidence="3" id="KW-1185">Reference proteome</keyword>
<gene>
    <name evidence="2" type="ORF">Tsubulata_019563</name>
</gene>
<dbReference type="InterPro" id="IPR050796">
    <property type="entry name" value="SCF_F-box_component"/>
</dbReference>
<evidence type="ECO:0000313" key="2">
    <source>
        <dbReference type="EMBL" id="KAJ4846013.1"/>
    </source>
</evidence>
<evidence type="ECO:0000313" key="3">
    <source>
        <dbReference type="Proteomes" id="UP001141552"/>
    </source>
</evidence>
<dbReference type="InterPro" id="IPR006527">
    <property type="entry name" value="F-box-assoc_dom_typ1"/>
</dbReference>
<dbReference type="InterPro" id="IPR011043">
    <property type="entry name" value="Gal_Oxase/kelch_b-propeller"/>
</dbReference>
<feature type="domain" description="F-box" evidence="1">
    <location>
        <begin position="27"/>
        <end position="67"/>
    </location>
</feature>
<dbReference type="InterPro" id="IPR036047">
    <property type="entry name" value="F-box-like_dom_sf"/>
</dbReference>
<dbReference type="PANTHER" id="PTHR31672">
    <property type="entry name" value="BNACNNG10540D PROTEIN"/>
    <property type="match status" value="1"/>
</dbReference>
<dbReference type="AlphaFoldDB" id="A0A9Q0JLD7"/>
<dbReference type="PANTHER" id="PTHR31672:SF13">
    <property type="entry name" value="F-BOX PROTEIN CPR30-LIKE"/>
    <property type="match status" value="1"/>
</dbReference>
<dbReference type="InterPro" id="IPR017451">
    <property type="entry name" value="F-box-assoc_interact_dom"/>
</dbReference>
<name>A0A9Q0JLD7_9ROSI</name>
<dbReference type="EMBL" id="JAKUCV010001515">
    <property type="protein sequence ID" value="KAJ4846013.1"/>
    <property type="molecule type" value="Genomic_DNA"/>
</dbReference>
<sequence>MKATHSVVTLKQEDLAKGVTMAAALILPSGIVEEILALLPDKTIHRFRLVSKSWSSLLVSVKFHKFRLKSTPPEINVPKLLYRDPTEDSEGFVISEYRDGVKTPTKICYPTPPHELFPARSYPSLIGSCNGLVCLVLKTEIVIWNPFTGTYRKLPDITWGGRTYTHGFGYDWASDDYKVFIATGPNRDPKPGDGARVDIFSLKTVSWKQVENPDDTYLQYIQPRPHGLFLNGALHWKSWDSGSLADKKIFAFDLSKEKFYDVQKATPAGHRYGYNTLGVVGEYLCMCFFALPNVETNTVWVMKEYCNEASWVHFISYSSVGDDNAFNYVNYACDFVQPSVKDGGYIMLQYCEGGVDILKWNKNHEESDTSEEYFKNIKFYRHYGTATSYTEALTSPYASTEMDLILNIDKKHRLVK</sequence>
<accession>A0A9Q0JLD7</accession>
<dbReference type="Pfam" id="PF00646">
    <property type="entry name" value="F-box"/>
    <property type="match status" value="1"/>
</dbReference>
<organism evidence="2 3">
    <name type="scientific">Turnera subulata</name>
    <dbReference type="NCBI Taxonomy" id="218843"/>
    <lineage>
        <taxon>Eukaryota</taxon>
        <taxon>Viridiplantae</taxon>
        <taxon>Streptophyta</taxon>
        <taxon>Embryophyta</taxon>
        <taxon>Tracheophyta</taxon>
        <taxon>Spermatophyta</taxon>
        <taxon>Magnoliopsida</taxon>
        <taxon>eudicotyledons</taxon>
        <taxon>Gunneridae</taxon>
        <taxon>Pentapetalae</taxon>
        <taxon>rosids</taxon>
        <taxon>fabids</taxon>
        <taxon>Malpighiales</taxon>
        <taxon>Passifloraceae</taxon>
        <taxon>Turnera</taxon>
    </lineage>
</organism>
<proteinExistence type="predicted"/>
<protein>
    <recommendedName>
        <fullName evidence="1">F-box domain-containing protein</fullName>
    </recommendedName>
</protein>
<reference evidence="2" key="2">
    <citation type="journal article" date="2023" name="Plants (Basel)">
        <title>Annotation of the Turnera subulata (Passifloraceae) Draft Genome Reveals the S-Locus Evolved after the Divergence of Turneroideae from Passifloroideae in a Stepwise Manner.</title>
        <authorList>
            <person name="Henning P.M."/>
            <person name="Roalson E.H."/>
            <person name="Mir W."/>
            <person name="McCubbin A.G."/>
            <person name="Shore J.S."/>
        </authorList>
    </citation>
    <scope>NUCLEOTIDE SEQUENCE</scope>
    <source>
        <strain evidence="2">F60SS</strain>
    </source>
</reference>
<dbReference type="SUPFAM" id="SSF81383">
    <property type="entry name" value="F-box domain"/>
    <property type="match status" value="1"/>
</dbReference>
<comment type="caution">
    <text evidence="2">The sequence shown here is derived from an EMBL/GenBank/DDBJ whole genome shotgun (WGS) entry which is preliminary data.</text>
</comment>
<dbReference type="SUPFAM" id="SSF50965">
    <property type="entry name" value="Galactose oxidase, central domain"/>
    <property type="match status" value="1"/>
</dbReference>